<evidence type="ECO:0000313" key="1">
    <source>
        <dbReference type="EMBL" id="MBK1869007.1"/>
    </source>
</evidence>
<proteinExistence type="predicted"/>
<dbReference type="Proteomes" id="UP000616151">
    <property type="component" value="Unassembled WGS sequence"/>
</dbReference>
<evidence type="ECO:0000313" key="2">
    <source>
        <dbReference type="Proteomes" id="UP000616151"/>
    </source>
</evidence>
<organism evidence="1 2">
    <name type="scientific">Taklimakanibacter albus</name>
    <dbReference type="NCBI Taxonomy" id="2800327"/>
    <lineage>
        <taxon>Bacteria</taxon>
        <taxon>Pseudomonadati</taxon>
        <taxon>Pseudomonadota</taxon>
        <taxon>Alphaproteobacteria</taxon>
        <taxon>Hyphomicrobiales</taxon>
        <taxon>Aestuariivirgaceae</taxon>
        <taxon>Taklimakanibacter</taxon>
    </lineage>
</organism>
<keyword evidence="2" id="KW-1185">Reference proteome</keyword>
<sequence length="266" mass="30102">MKVIDSHMHYGTDANVAAHTCVPYLVNGQPDSVIRLLDEQNASHGVLFPHDRRMSPPWDCDYDKANALIGEAARKYPDRIVGVARIDPTFGAQHTQALIDRYVGEWNCRGLKLVAGYDFYRPNDMKVMGPMLDKAEQYGLTVLFHSGDAPRDLPYLQAQAAKAYPKVQFVLAHIGMHAFLWECILACQEYPNISVDMSQAFAFDIMTFIKNVSADRLQYGSDVPYQSTKIEQLKLREIGLSDADLEKVFWRNAARVWGIDRTDNQS</sequence>
<accession>A0ACC5R8N2</accession>
<name>A0ACC5R8N2_9HYPH</name>
<comment type="caution">
    <text evidence="1">The sequence shown here is derived from an EMBL/GenBank/DDBJ whole genome shotgun (WGS) entry which is preliminary data.</text>
</comment>
<dbReference type="EMBL" id="JAENHL010000007">
    <property type="protein sequence ID" value="MBK1869007.1"/>
    <property type="molecule type" value="Genomic_DNA"/>
</dbReference>
<protein>
    <submittedName>
        <fullName evidence="1">Amidohydrolase family protein</fullName>
    </submittedName>
</protein>
<reference evidence="1" key="1">
    <citation type="submission" date="2021-01" db="EMBL/GenBank/DDBJ databases">
        <authorList>
            <person name="Sun Q."/>
        </authorList>
    </citation>
    <scope>NUCLEOTIDE SEQUENCE</scope>
    <source>
        <strain evidence="1">YIM B02566</strain>
    </source>
</reference>
<gene>
    <name evidence="1" type="ORF">JHL16_21790</name>
</gene>